<dbReference type="AlphaFoldDB" id="A0AAD7IH30"/>
<gene>
    <name evidence="2" type="ORF">DFH07DRAFT_964233</name>
</gene>
<keyword evidence="3" id="KW-1185">Reference proteome</keyword>
<evidence type="ECO:0000313" key="3">
    <source>
        <dbReference type="Proteomes" id="UP001215280"/>
    </source>
</evidence>
<protein>
    <submittedName>
        <fullName evidence="2">Uncharacterized protein</fullName>
    </submittedName>
</protein>
<evidence type="ECO:0000256" key="1">
    <source>
        <dbReference type="SAM" id="MobiDB-lite"/>
    </source>
</evidence>
<organism evidence="2 3">
    <name type="scientific">Mycena maculata</name>
    <dbReference type="NCBI Taxonomy" id="230809"/>
    <lineage>
        <taxon>Eukaryota</taxon>
        <taxon>Fungi</taxon>
        <taxon>Dikarya</taxon>
        <taxon>Basidiomycota</taxon>
        <taxon>Agaricomycotina</taxon>
        <taxon>Agaricomycetes</taxon>
        <taxon>Agaricomycetidae</taxon>
        <taxon>Agaricales</taxon>
        <taxon>Marasmiineae</taxon>
        <taxon>Mycenaceae</taxon>
        <taxon>Mycena</taxon>
    </lineage>
</organism>
<evidence type="ECO:0000313" key="2">
    <source>
        <dbReference type="EMBL" id="KAJ7743002.1"/>
    </source>
</evidence>
<sequence length="127" mass="14531">MTSKADDEEECNGWRQDEGAGLEDEVGGREEVATTNQRKSKWLVEEFYPPHSAGATDPLLDRVYPEPLYKYELVSEQQLHEVIAKMKPFKATWSGTFPNCIYKFCAALLVPRLFKIFQGTVREDVIT</sequence>
<feature type="compositionally biased region" description="Acidic residues" evidence="1">
    <location>
        <begin position="1"/>
        <end position="11"/>
    </location>
</feature>
<accession>A0AAD7IH30</accession>
<proteinExistence type="predicted"/>
<name>A0AAD7IH30_9AGAR</name>
<comment type="caution">
    <text evidence="2">The sequence shown here is derived from an EMBL/GenBank/DDBJ whole genome shotgun (WGS) entry which is preliminary data.</text>
</comment>
<reference evidence="2" key="1">
    <citation type="submission" date="2023-03" db="EMBL/GenBank/DDBJ databases">
        <title>Massive genome expansion in bonnet fungi (Mycena s.s.) driven by repeated elements and novel gene families across ecological guilds.</title>
        <authorList>
            <consortium name="Lawrence Berkeley National Laboratory"/>
            <person name="Harder C.B."/>
            <person name="Miyauchi S."/>
            <person name="Viragh M."/>
            <person name="Kuo A."/>
            <person name="Thoen E."/>
            <person name="Andreopoulos B."/>
            <person name="Lu D."/>
            <person name="Skrede I."/>
            <person name="Drula E."/>
            <person name="Henrissat B."/>
            <person name="Morin E."/>
            <person name="Kohler A."/>
            <person name="Barry K."/>
            <person name="LaButti K."/>
            <person name="Morin E."/>
            <person name="Salamov A."/>
            <person name="Lipzen A."/>
            <person name="Mereny Z."/>
            <person name="Hegedus B."/>
            <person name="Baldrian P."/>
            <person name="Stursova M."/>
            <person name="Weitz H."/>
            <person name="Taylor A."/>
            <person name="Grigoriev I.V."/>
            <person name="Nagy L.G."/>
            <person name="Martin F."/>
            <person name="Kauserud H."/>
        </authorList>
    </citation>
    <scope>NUCLEOTIDE SEQUENCE</scope>
    <source>
        <strain evidence="2">CBHHK188m</strain>
    </source>
</reference>
<dbReference type="EMBL" id="JARJLG010000114">
    <property type="protein sequence ID" value="KAJ7743002.1"/>
    <property type="molecule type" value="Genomic_DNA"/>
</dbReference>
<feature type="region of interest" description="Disordered" evidence="1">
    <location>
        <begin position="1"/>
        <end position="36"/>
    </location>
</feature>
<dbReference type="Proteomes" id="UP001215280">
    <property type="component" value="Unassembled WGS sequence"/>
</dbReference>